<proteinExistence type="predicted"/>
<dbReference type="FunFam" id="3.40.720.10:FF:000017">
    <property type="entry name" value="Predicted protein"/>
    <property type="match status" value="1"/>
</dbReference>
<dbReference type="Proteomes" id="UP000887540">
    <property type="component" value="Unplaced"/>
</dbReference>
<evidence type="ECO:0000313" key="2">
    <source>
        <dbReference type="WBParaSite" id="ACRNAN_scaffold1399.g8491.t1"/>
    </source>
</evidence>
<dbReference type="CDD" id="cd16021">
    <property type="entry name" value="ALP_like"/>
    <property type="match status" value="1"/>
</dbReference>
<accession>A0A914CS77</accession>
<dbReference type="WBParaSite" id="ACRNAN_scaffold1399.g8491.t1">
    <property type="protein sequence ID" value="ACRNAN_scaffold1399.g8491.t1"/>
    <property type="gene ID" value="ACRNAN_scaffold1399.g8491"/>
</dbReference>
<reference evidence="2" key="1">
    <citation type="submission" date="2022-11" db="UniProtKB">
        <authorList>
            <consortium name="WormBaseParasite"/>
        </authorList>
    </citation>
    <scope>IDENTIFICATION</scope>
</reference>
<dbReference type="Pfam" id="PF02995">
    <property type="entry name" value="DUF229"/>
    <property type="match status" value="1"/>
</dbReference>
<protein>
    <submittedName>
        <fullName evidence="2">Uncharacterized protein</fullName>
    </submittedName>
</protein>
<dbReference type="PANTHER" id="PTHR10974:SF75">
    <property type="entry name" value="SULFATASE DOMAIN-CONTAINING PROTEIN"/>
    <property type="match status" value="1"/>
</dbReference>
<evidence type="ECO:0000313" key="1">
    <source>
        <dbReference type="Proteomes" id="UP000887540"/>
    </source>
</evidence>
<organism evidence="1 2">
    <name type="scientific">Acrobeloides nanus</name>
    <dbReference type="NCBI Taxonomy" id="290746"/>
    <lineage>
        <taxon>Eukaryota</taxon>
        <taxon>Metazoa</taxon>
        <taxon>Ecdysozoa</taxon>
        <taxon>Nematoda</taxon>
        <taxon>Chromadorea</taxon>
        <taxon>Rhabditida</taxon>
        <taxon>Tylenchina</taxon>
        <taxon>Cephalobomorpha</taxon>
        <taxon>Cephaloboidea</taxon>
        <taxon>Cephalobidae</taxon>
        <taxon>Acrobeloides</taxon>
    </lineage>
</organism>
<dbReference type="GO" id="GO:0005615">
    <property type="term" value="C:extracellular space"/>
    <property type="evidence" value="ECO:0007669"/>
    <property type="project" value="TreeGrafter"/>
</dbReference>
<dbReference type="Gene3D" id="3.40.720.10">
    <property type="entry name" value="Alkaline Phosphatase, subunit A"/>
    <property type="match status" value="1"/>
</dbReference>
<keyword evidence="1" id="KW-1185">Reference proteome</keyword>
<dbReference type="AlphaFoldDB" id="A0A914CS77"/>
<dbReference type="SUPFAM" id="SSF53649">
    <property type="entry name" value="Alkaline phosphatase-like"/>
    <property type="match status" value="1"/>
</dbReference>
<name>A0A914CS77_9BILA</name>
<dbReference type="PANTHER" id="PTHR10974">
    <property type="entry name" value="FI08016P-RELATED"/>
    <property type="match status" value="1"/>
</dbReference>
<dbReference type="InterPro" id="IPR017850">
    <property type="entry name" value="Alkaline_phosphatase_core_sf"/>
</dbReference>
<dbReference type="InterPro" id="IPR004245">
    <property type="entry name" value="DUF229"/>
</dbReference>
<sequence>MGGIFFLALNEKFTSEVPSNYDTILETEPPDLTAPKEEKLSINVLDSCTLPELDPWDSTIYKYLNPEKNPLKNCKKKINAISKLEEGKVVIDENFANVSKCAFRCLYPKTDYNLVYSSWKDVNSSEPDCDIVEVQCRSAATGTAFHKYLHAQIYAPEESPTFLGDGLINNEIENLNDVSDTELPQPPDVHIILIDSVSASQVFRSMPKTTHILREDYGAVPFKHVNKVGLNSRPNGFALLLGKQIYNIAEGPLTKAMPSDYKSESYCKKSLDDDQFIGFKFQEAGYKTMMSEDWALGVFNWPNCKGFRKTPVDHYMRPFQLRVEGGHYGDSTILQNVYKKSCLEPHNHQLNYLKQFIDKYPTKPKFSISWMSYMAHDDANGLYHVDEEFYKLFKEYREKLKNSYIFLMSDHGHRFGSIRATKVGEVEDNNPFLYLVAPENKQNDKKFMEALQENSKSLVSHYDTYATFVEIANNSTWKSTKNLSQGETILHGSSLFHHLPNPRSCRSLRIPFEYCTCQFEKVPVVGPQEFISGIGEFMVSWLNKEIEKNNATKKCEVLNLDTRKEVKVQEFEPKSRLNIYQVTVKVNPSGGEFWGYAQKHFNISTNTTSYTMVSERMPRLNAYAGQSSCVSSNPRITPICYCKNLKGKPKVQEITR</sequence>